<feature type="compositionally biased region" description="Low complexity" evidence="11">
    <location>
        <begin position="1175"/>
        <end position="1189"/>
    </location>
</feature>
<keyword evidence="8" id="KW-0067">ATP-binding</keyword>
<feature type="region of interest" description="Disordered" evidence="11">
    <location>
        <begin position="2048"/>
        <end position="2073"/>
    </location>
</feature>
<feature type="region of interest" description="Disordered" evidence="11">
    <location>
        <begin position="1039"/>
        <end position="1292"/>
    </location>
</feature>
<feature type="compositionally biased region" description="Low complexity" evidence="11">
    <location>
        <begin position="1104"/>
        <end position="1116"/>
    </location>
</feature>
<dbReference type="PROSITE" id="PS50127">
    <property type="entry name" value="UBC_2"/>
    <property type="match status" value="1"/>
</dbReference>
<evidence type="ECO:0000259" key="12">
    <source>
        <dbReference type="PROSITE" id="PS50089"/>
    </source>
</evidence>
<feature type="compositionally biased region" description="Basic and acidic residues" evidence="11">
    <location>
        <begin position="1"/>
        <end position="10"/>
    </location>
</feature>
<protein>
    <recommendedName>
        <fullName evidence="1">E2 ubiquitin-conjugating enzyme</fullName>
        <ecNumber evidence="1">2.3.2.23</ecNumber>
    </recommendedName>
</protein>
<feature type="region of interest" description="Disordered" evidence="11">
    <location>
        <begin position="1833"/>
        <end position="2033"/>
    </location>
</feature>
<evidence type="ECO:0000313" key="14">
    <source>
        <dbReference type="EMBL" id="KAF7760412.1"/>
    </source>
</evidence>
<dbReference type="GO" id="GO:0005524">
    <property type="term" value="F:ATP binding"/>
    <property type="evidence" value="ECO:0007669"/>
    <property type="project" value="UniProtKB-KW"/>
</dbReference>
<evidence type="ECO:0000256" key="10">
    <source>
        <dbReference type="PROSITE-ProRule" id="PRU10133"/>
    </source>
</evidence>
<feature type="compositionally biased region" description="Low complexity" evidence="11">
    <location>
        <begin position="1274"/>
        <end position="1284"/>
    </location>
</feature>
<dbReference type="Gene3D" id="3.30.40.10">
    <property type="entry name" value="Zinc/RING finger domain, C3HC4 (zinc finger)"/>
    <property type="match status" value="1"/>
</dbReference>
<feature type="domain" description="UBC core" evidence="13">
    <location>
        <begin position="2573"/>
        <end position="2719"/>
    </location>
</feature>
<feature type="region of interest" description="Disordered" evidence="11">
    <location>
        <begin position="2160"/>
        <end position="2305"/>
    </location>
</feature>
<organism evidence="14 15">
    <name type="scientific">Agaricus bisporus var. burnettii</name>
    <dbReference type="NCBI Taxonomy" id="192524"/>
    <lineage>
        <taxon>Eukaryota</taxon>
        <taxon>Fungi</taxon>
        <taxon>Dikarya</taxon>
        <taxon>Basidiomycota</taxon>
        <taxon>Agaricomycotina</taxon>
        <taxon>Agaricomycetes</taxon>
        <taxon>Agaricomycetidae</taxon>
        <taxon>Agaricales</taxon>
        <taxon>Agaricineae</taxon>
        <taxon>Agaricaceae</taxon>
        <taxon>Agaricus</taxon>
    </lineage>
</organism>
<feature type="region of interest" description="Disordered" evidence="11">
    <location>
        <begin position="359"/>
        <end position="442"/>
    </location>
</feature>
<feature type="compositionally biased region" description="Polar residues" evidence="11">
    <location>
        <begin position="267"/>
        <end position="277"/>
    </location>
</feature>
<feature type="compositionally biased region" description="Polar residues" evidence="11">
    <location>
        <begin position="1489"/>
        <end position="1506"/>
    </location>
</feature>
<feature type="region of interest" description="Disordered" evidence="11">
    <location>
        <begin position="2473"/>
        <end position="2541"/>
    </location>
</feature>
<feature type="region of interest" description="Disordered" evidence="11">
    <location>
        <begin position="1747"/>
        <end position="1815"/>
    </location>
</feature>
<dbReference type="InterPro" id="IPR023313">
    <property type="entry name" value="UBQ-conjugating_AS"/>
</dbReference>
<keyword evidence="7" id="KW-0862">Zinc</keyword>
<dbReference type="CDD" id="cd23813">
    <property type="entry name" value="UBCc_UBE2N"/>
    <property type="match status" value="1"/>
</dbReference>
<feature type="compositionally biased region" description="Acidic residues" evidence="11">
    <location>
        <begin position="2205"/>
        <end position="2217"/>
    </location>
</feature>
<evidence type="ECO:0000256" key="5">
    <source>
        <dbReference type="ARBA" id="ARBA00022771"/>
    </source>
</evidence>
<dbReference type="Gene3D" id="3.10.110.10">
    <property type="entry name" value="Ubiquitin Conjugating Enzyme"/>
    <property type="match status" value="1"/>
</dbReference>
<feature type="compositionally biased region" description="Polar residues" evidence="11">
    <location>
        <begin position="1677"/>
        <end position="1687"/>
    </location>
</feature>
<evidence type="ECO:0000256" key="11">
    <source>
        <dbReference type="SAM" id="MobiDB-lite"/>
    </source>
</evidence>
<dbReference type="FunFam" id="3.10.110.10:FF:000020">
    <property type="entry name" value="Ubiquitin-conjugating enzyme E2 N"/>
    <property type="match status" value="1"/>
</dbReference>
<feature type="compositionally biased region" description="Polar residues" evidence="11">
    <location>
        <begin position="1861"/>
        <end position="1874"/>
    </location>
</feature>
<feature type="compositionally biased region" description="Low complexity" evidence="11">
    <location>
        <begin position="2163"/>
        <end position="2187"/>
    </location>
</feature>
<keyword evidence="2" id="KW-0808">Transferase</keyword>
<feature type="compositionally biased region" description="Basic and acidic residues" evidence="11">
    <location>
        <begin position="1117"/>
        <end position="1127"/>
    </location>
</feature>
<feature type="compositionally biased region" description="Low complexity" evidence="11">
    <location>
        <begin position="2010"/>
        <end position="2029"/>
    </location>
</feature>
<feature type="compositionally biased region" description="Low complexity" evidence="11">
    <location>
        <begin position="1559"/>
        <end position="1590"/>
    </location>
</feature>
<dbReference type="SMART" id="SM00212">
    <property type="entry name" value="UBCc"/>
    <property type="match status" value="1"/>
</dbReference>
<dbReference type="InterPro" id="IPR016135">
    <property type="entry name" value="UBQ-conjugating_enzyme/RWD"/>
</dbReference>
<evidence type="ECO:0000256" key="4">
    <source>
        <dbReference type="ARBA" id="ARBA00022741"/>
    </source>
</evidence>
<reference evidence="14 15" key="1">
    <citation type="journal article" name="Sci. Rep.">
        <title>Telomere-to-telomere assembled and centromere annotated genomes of the two main subspecies of the button mushroom Agaricus bisporus reveal especially polymorphic chromosome ends.</title>
        <authorList>
            <person name="Sonnenberg A.S.M."/>
            <person name="Sedaghat-Telgerd N."/>
            <person name="Lavrijssen B."/>
            <person name="Ohm R.A."/>
            <person name="Hendrickx P.M."/>
            <person name="Scholtmeijer K."/>
            <person name="Baars J.J.P."/>
            <person name="van Peer A."/>
        </authorList>
    </citation>
    <scope>NUCLEOTIDE SEQUENCE [LARGE SCALE GENOMIC DNA]</scope>
    <source>
        <strain evidence="14 15">H119_p4</strain>
    </source>
</reference>
<dbReference type="InterPro" id="IPR011016">
    <property type="entry name" value="Znf_RING-CH"/>
</dbReference>
<feature type="compositionally biased region" description="Low complexity" evidence="11">
    <location>
        <begin position="898"/>
        <end position="907"/>
    </location>
</feature>
<feature type="compositionally biased region" description="Low complexity" evidence="11">
    <location>
        <begin position="1839"/>
        <end position="1859"/>
    </location>
</feature>
<feature type="compositionally biased region" description="Low complexity" evidence="11">
    <location>
        <begin position="154"/>
        <end position="179"/>
    </location>
</feature>
<feature type="region of interest" description="Disordered" evidence="11">
    <location>
        <begin position="1422"/>
        <end position="1596"/>
    </location>
</feature>
<feature type="compositionally biased region" description="Basic and acidic residues" evidence="11">
    <location>
        <begin position="1987"/>
        <end position="2006"/>
    </location>
</feature>
<dbReference type="Proteomes" id="UP000629468">
    <property type="component" value="Unassembled WGS sequence"/>
</dbReference>
<feature type="compositionally biased region" description="Basic and acidic residues" evidence="11">
    <location>
        <begin position="771"/>
        <end position="782"/>
    </location>
</feature>
<feature type="compositionally biased region" description="Basic residues" evidence="11">
    <location>
        <begin position="1905"/>
        <end position="1921"/>
    </location>
</feature>
<keyword evidence="4" id="KW-0547">Nucleotide-binding</keyword>
<feature type="compositionally biased region" description="Pro residues" evidence="11">
    <location>
        <begin position="908"/>
        <end position="917"/>
    </location>
</feature>
<dbReference type="EMBL" id="JABXXO010000015">
    <property type="protein sequence ID" value="KAF7760412.1"/>
    <property type="molecule type" value="Genomic_DNA"/>
</dbReference>
<dbReference type="SMART" id="SM00184">
    <property type="entry name" value="RING"/>
    <property type="match status" value="1"/>
</dbReference>
<feature type="compositionally biased region" description="Basic and acidic residues" evidence="11">
    <location>
        <begin position="853"/>
        <end position="869"/>
    </location>
</feature>
<feature type="compositionally biased region" description="Polar residues" evidence="11">
    <location>
        <begin position="2056"/>
        <end position="2065"/>
    </location>
</feature>
<feature type="compositionally biased region" description="Low complexity" evidence="11">
    <location>
        <begin position="1039"/>
        <end position="1056"/>
    </location>
</feature>
<keyword evidence="5 9" id="KW-0863">Zinc-finger</keyword>
<evidence type="ECO:0000259" key="13">
    <source>
        <dbReference type="PROSITE" id="PS50127"/>
    </source>
</evidence>
<feature type="compositionally biased region" description="Low complexity" evidence="11">
    <location>
        <begin position="1637"/>
        <end position="1676"/>
    </location>
</feature>
<feature type="compositionally biased region" description="Low complexity" evidence="11">
    <location>
        <begin position="843"/>
        <end position="852"/>
    </location>
</feature>
<dbReference type="SUPFAM" id="SSF57850">
    <property type="entry name" value="RING/U-box"/>
    <property type="match status" value="1"/>
</dbReference>
<feature type="compositionally biased region" description="Acidic residues" evidence="11">
    <location>
        <begin position="1231"/>
        <end position="1242"/>
    </location>
</feature>
<feature type="compositionally biased region" description="Basic residues" evidence="11">
    <location>
        <begin position="140"/>
        <end position="153"/>
    </location>
</feature>
<feature type="compositionally biased region" description="Gly residues" evidence="11">
    <location>
        <begin position="2490"/>
        <end position="2504"/>
    </location>
</feature>
<feature type="region of interest" description="Disordered" evidence="11">
    <location>
        <begin position="893"/>
        <end position="920"/>
    </location>
</feature>
<evidence type="ECO:0000256" key="8">
    <source>
        <dbReference type="ARBA" id="ARBA00022840"/>
    </source>
</evidence>
<proteinExistence type="predicted"/>
<feature type="compositionally biased region" description="Low complexity" evidence="11">
    <location>
        <begin position="2505"/>
        <end position="2525"/>
    </location>
</feature>
<dbReference type="PANTHER" id="PTHR24068">
    <property type="entry name" value="UBIQUITIN-CONJUGATING ENZYME E2"/>
    <property type="match status" value="1"/>
</dbReference>
<evidence type="ECO:0000256" key="2">
    <source>
        <dbReference type="ARBA" id="ARBA00022679"/>
    </source>
</evidence>
<feature type="region of interest" description="Disordered" evidence="11">
    <location>
        <begin position="1637"/>
        <end position="1692"/>
    </location>
</feature>
<feature type="compositionally biased region" description="Acidic residues" evidence="11">
    <location>
        <begin position="388"/>
        <end position="399"/>
    </location>
</feature>
<feature type="compositionally biased region" description="Polar residues" evidence="11">
    <location>
        <begin position="299"/>
        <end position="313"/>
    </location>
</feature>
<feature type="compositionally biased region" description="Low complexity" evidence="11">
    <location>
        <begin position="92"/>
        <end position="111"/>
    </location>
</feature>
<gene>
    <name evidence="14" type="ORF">Agabi119p4_11088</name>
</gene>
<dbReference type="SMART" id="SM00744">
    <property type="entry name" value="RINGv"/>
    <property type="match status" value="1"/>
</dbReference>
<feature type="region of interest" description="Disordered" evidence="11">
    <location>
        <begin position="2108"/>
        <end position="2147"/>
    </location>
</feature>
<dbReference type="EC" id="2.3.2.23" evidence="1"/>
<dbReference type="PROSITE" id="PS00183">
    <property type="entry name" value="UBC_1"/>
    <property type="match status" value="1"/>
</dbReference>
<feature type="active site" description="Glycyl thioester intermediate" evidence="10">
    <location>
        <position position="2657"/>
    </location>
</feature>
<dbReference type="GO" id="GO:0061631">
    <property type="term" value="F:ubiquitin conjugating enzyme activity"/>
    <property type="evidence" value="ECO:0007669"/>
    <property type="project" value="UniProtKB-EC"/>
</dbReference>
<feature type="compositionally biased region" description="Low complexity" evidence="11">
    <location>
        <begin position="543"/>
        <end position="553"/>
    </location>
</feature>
<dbReference type="Pfam" id="PF13639">
    <property type="entry name" value="zf-RING_2"/>
    <property type="match status" value="1"/>
</dbReference>
<evidence type="ECO:0000256" key="6">
    <source>
        <dbReference type="ARBA" id="ARBA00022786"/>
    </source>
</evidence>
<feature type="region of interest" description="Disordered" evidence="11">
    <location>
        <begin position="746"/>
        <end position="795"/>
    </location>
</feature>
<feature type="compositionally biased region" description="Basic and acidic residues" evidence="11">
    <location>
        <begin position="400"/>
        <end position="414"/>
    </location>
</feature>
<evidence type="ECO:0000313" key="15">
    <source>
        <dbReference type="Proteomes" id="UP000629468"/>
    </source>
</evidence>
<dbReference type="InterPro" id="IPR001841">
    <property type="entry name" value="Znf_RING"/>
</dbReference>
<feature type="compositionally biased region" description="Polar residues" evidence="11">
    <location>
        <begin position="1205"/>
        <end position="1214"/>
    </location>
</feature>
<dbReference type="InterPro" id="IPR000608">
    <property type="entry name" value="UBC"/>
</dbReference>
<evidence type="ECO:0000256" key="1">
    <source>
        <dbReference type="ARBA" id="ARBA00012486"/>
    </source>
</evidence>
<keyword evidence="3" id="KW-0479">Metal-binding</keyword>
<accession>A0A8H7C0Y8</accession>
<feature type="compositionally biased region" description="Low complexity" evidence="11">
    <location>
        <begin position="419"/>
        <end position="435"/>
    </location>
</feature>
<feature type="region of interest" description="Disordered" evidence="11">
    <location>
        <begin position="541"/>
        <end position="583"/>
    </location>
</feature>
<feature type="compositionally biased region" description="Low complexity" evidence="11">
    <location>
        <begin position="1071"/>
        <end position="1081"/>
    </location>
</feature>
<feature type="compositionally biased region" description="Polar residues" evidence="11">
    <location>
        <begin position="16"/>
        <end position="33"/>
    </location>
</feature>
<dbReference type="GO" id="GO:0008270">
    <property type="term" value="F:zinc ion binding"/>
    <property type="evidence" value="ECO:0007669"/>
    <property type="project" value="UniProtKB-KW"/>
</dbReference>
<feature type="region of interest" description="Disordered" evidence="11">
    <location>
        <begin position="819"/>
        <end position="869"/>
    </location>
</feature>
<evidence type="ECO:0000256" key="9">
    <source>
        <dbReference type="PROSITE-ProRule" id="PRU00175"/>
    </source>
</evidence>
<feature type="region of interest" description="Disordered" evidence="11">
    <location>
        <begin position="218"/>
        <end position="315"/>
    </location>
</feature>
<dbReference type="PROSITE" id="PS50089">
    <property type="entry name" value="ZF_RING_2"/>
    <property type="match status" value="1"/>
</dbReference>
<dbReference type="Pfam" id="PF00179">
    <property type="entry name" value="UQ_con"/>
    <property type="match status" value="1"/>
</dbReference>
<feature type="compositionally biased region" description="Polar residues" evidence="11">
    <location>
        <begin position="1793"/>
        <end position="1805"/>
    </location>
</feature>
<feature type="domain" description="RING-type" evidence="12">
    <location>
        <begin position="2421"/>
        <end position="2463"/>
    </location>
</feature>
<comment type="caution">
    <text evidence="14">The sequence shown here is derived from an EMBL/GenBank/DDBJ whole genome shotgun (WGS) entry which is preliminary data.</text>
</comment>
<feature type="compositionally biased region" description="Low complexity" evidence="11">
    <location>
        <begin position="2296"/>
        <end position="2305"/>
    </location>
</feature>
<feature type="region of interest" description="Disordered" evidence="11">
    <location>
        <begin position="1"/>
        <end position="179"/>
    </location>
</feature>
<feature type="compositionally biased region" description="Low complexity" evidence="11">
    <location>
        <begin position="218"/>
        <end position="266"/>
    </location>
</feature>
<dbReference type="InterPro" id="IPR013083">
    <property type="entry name" value="Znf_RING/FYVE/PHD"/>
</dbReference>
<feature type="compositionally biased region" description="Polar residues" evidence="11">
    <location>
        <begin position="2134"/>
        <end position="2147"/>
    </location>
</feature>
<feature type="compositionally biased region" description="Acidic residues" evidence="11">
    <location>
        <begin position="564"/>
        <end position="576"/>
    </location>
</feature>
<keyword evidence="6" id="KW-0833">Ubl conjugation pathway</keyword>
<feature type="compositionally biased region" description="Gly residues" evidence="11">
    <location>
        <begin position="55"/>
        <end position="73"/>
    </location>
</feature>
<evidence type="ECO:0000256" key="3">
    <source>
        <dbReference type="ARBA" id="ARBA00022723"/>
    </source>
</evidence>
<name>A0A8H7C0Y8_AGABI</name>
<evidence type="ECO:0000256" key="7">
    <source>
        <dbReference type="ARBA" id="ARBA00022833"/>
    </source>
</evidence>
<feature type="compositionally biased region" description="Low complexity" evidence="11">
    <location>
        <begin position="746"/>
        <end position="755"/>
    </location>
</feature>
<sequence>MPSATDDGRGLHLRLTLSSGSMASSTGGPTSFKRSLEELFGGAESDGDEERSSTGGAGGMMVGGGVGNGGGSSNGRNKRQRSESAEQPLQNSASSSSSSSSAANGRGLSLPPRLPTPRLDVHMSDIPLLGSNEGLEFSSPHRRSQHRLQHRRQSSSSRSLSPLVPSTPASVSTSTSPQSSIFVTTQQTNLTLSAIHNTSTSAHATATAIPTLGLGPPSISASPSAVSSSSLPSSSSSSLSSVPSSLSRSDRSSSPSLILPLPLSRSAQTPPTATSIAGSLPLLSPTTATEIDTGPGPGSINNETEASPSTATTGGVAAFLGPEERFRATMQRYNVFEHEIAALRRSVSPPGLSRSLAVAGMGEQQQQQQRTASPPRLPPLELSSLRDEGDDVDSDEGEDQDRVRPLGSLRHEDVASIPSTVSASSERLSASSALHLPDRNAQRNNPESFLALSAAAEVSPLPLDEDIDELEDDDADLLRSNHHHHHHQHQPISAPLLVHGRRHRPIRAAVRDAPPRIELPNAVWSSLDIVSEATLPTSARGISTSTTTTTTTTIHDPAIVELDGSGEDDDESDAPEDDHGNDLVYPRFRDHLDSALEALRSPSSPLVPGLVPSGIESSIALTSIPNNDNEPPATIVLNDSGDYQPNHTSPSPPPVIRSALSLSSPSFSNDVVIAPVRDLQTQGTSNPALFSSPLSQSAPMANANMARRFGRPPTLPPILTEPTYLNYSNSSSGHGDSRYVYHRSMIPPLSSSSASPRERDEQSTRIRRRRISIDNENDRNEDIEAGGQATTNSRGMLQRSSNLGEVELPSPSLSEFYDWLGSPNSPDPDLLRDIVPTTRQDNSVGRPSGSSREVVRERERDGELENRRRSWEEDVLSGFMNTGVGLDLRLRQREREQQQQQEQEQPISLPPPLPLPVRPTSERRLSLDNSMVGMDVDMESSEDLEARQRELELERLPWTLGSSITSSTTRTNQHSPRLHLHRESRRFTPSVSMSRSRERLRLYNDIEADDGWNPLHSTRHWYPESAPVALTSSSMSSLPTFSSSLFSSPSSPPISTNQSTGVHPPPPPPSTAATSSGSRPRLPNFLLPTSSSHRRGQNHLSPFSRHSSSSTSASVTRETERERRRSSAESNGSLPPSLELNLGPSSHSVFATSAAGGPRASGTAGEEVSGQYQRSSTSTPSSSSSSLTPFIQLFEPPTAVPPPSLGQQAPLLSSQRENRQNQRQRNPTDIEVLDGDDEDMNDDMGVVSSDNQQRQPLEPLPHLPQYEDRERQRQQQQQQQQQQQDRYRSHTRIVGSDNSLVAENAAETRRLYARMDMDRRLHRDSSNISGPSARPWASVVEEEEGSRNLGVDEDVRYGARRVEVRRQGESTGVGEYSERQQRARVLASQIQHHRRQRADASGRQLRYEEPVSRRFTCHFPDLLDGIGMPPRVTNSGGSGSTSSLIDRTSGPRIAPPPPRPRLHSIRQVPAPSENTGFGNVRGDDDNGHRSSTSRSQGGDNRNSNMNPLGPSAATITNAPSHQMPPEEEWGTMFQLRSPGNHVDPGTVAATAQRPSVTDSAARTSLDSVSSSDSSTTDSFTSSGASSFSASGPNVLPLRVPNRRMFLDTELPSPGLGGLFDTLGANTTPAIADSLATVPRPTRNSTTNPPSAPSSVAAMAPTSDHYSSNSSSGFLSSTTGRFTPSPVRTSDGDLDEDRVVADETARLHSLASRLGNMRDEMVSEMMNLWERPEGVESEMRMDIGEGEPRGRAQNIHRAPTAHRTSVSDFRRPGPFPPPSSTAVAQRTRTEDLTFPSSPSANVGSTGSDRRRLGIDTSLFPPGIFRNSLEPYANSAREHTAQASSSVPSSSSLPAASRATPVPATSISSPTMSSGFLSPPTASHPPPVSHMLASEQPPRYSLVPQQPRRHYHHHHHHHHHHSLSGRTQSPPVIPPLSFENHSSENDAAAAAAGARARQRSDVQEPLDSAASENEQMRQGYFNLLRRQRRDGMARRADETSIRDGERPSNVRSSASAAPSNSLSSSSPSSSPTPFERSYLSWSQLERLLERSPERTEYRTSPGSSSRAAENRVRGNMEAMRVSIERQRRMRREAFDEQRRIAERNGDVLRWRNENNNNNNPRPFHNGGSSGDALTRNMATTDVPNTPSTISDMLYDRMRQSRENITQNESGSTTTTTVGGNHNNNENAGSQRRRWYDVVQGNFRSVLPEEEDEDESEEDLYRETYPTPRRYRDPPLPNFGPRMPLPRFESRLQGVGRERENSTTRHRGPLTHSNPGHVGWIPHERVSPRARNVGGGQDTSGTSGSRDNGATAVAAAINHVNHVGRRLGERTMHRLRAGAMAGATNGPGGNGVAGMMSFGRLGRRIGDLGDYLNDDEFDASYESLLSLQEALGDVRPRSTPEAVLKKLKTGKYKEWVEQGGEIRCPICLEDYNPEDVLLKSGNCKHWMHRACLEEWFKSANTCPVCRTEVEPRSQSRMRCRRPVASARRNPGSGNSGDRGEGGSGSAGDPGLDPSLDPNGSGPDSNSGSGRSGDSGSGEFCRQSCSIHPPPPSLLPLFQQADFLENLDEFTAGNCMSLPKRIIKETERLVADPAPGISAEPHEDNLRYFNVTIEGPGGSPFEHGKFKLELFLPEEYPMAPPKVRFLTKIYHPNIDKLGRICLDILKDKWSPALQIRTVLLSIQALLSAPNPDDPLATDVAKHYKENEKDAQRVSREWTQAYAA</sequence>
<dbReference type="SUPFAM" id="SSF54495">
    <property type="entry name" value="UBC-like"/>
    <property type="match status" value="1"/>
</dbReference>